<evidence type="ECO:0000313" key="2">
    <source>
        <dbReference type="EMBL" id="JAA55769.1"/>
    </source>
</evidence>
<dbReference type="EMBL" id="GACK01009265">
    <property type="protein sequence ID" value="JAA55769.1"/>
    <property type="molecule type" value="mRNA"/>
</dbReference>
<reference evidence="2" key="1">
    <citation type="submission" date="2012-11" db="EMBL/GenBank/DDBJ databases">
        <authorList>
            <person name="Lucero-Rivera Y.E."/>
            <person name="Tovar-Ramirez D."/>
        </authorList>
    </citation>
    <scope>NUCLEOTIDE SEQUENCE</scope>
    <source>
        <tissue evidence="2">Salivary gland</tissue>
    </source>
</reference>
<proteinExistence type="evidence at transcript level"/>
<keyword evidence="1" id="KW-0732">Signal</keyword>
<protein>
    <submittedName>
        <fullName evidence="2">Putative tick transposon</fullName>
    </submittedName>
</protein>
<sequence>MFLYHALFVPVLNYGLLVWATTTKENTDKLAVLQKRVVRLACKVSYLSHTSDLFIGHNIVLVKSIFNYNLCRQHKSSLMKKTGTLQTLAGLQATLTKYNTRKPEDWQIKKCCTNYGKQMLQFTLPALLNRISKEQLFNITETSFKELCRQFTRVSLP</sequence>
<feature type="signal peptide" evidence="1">
    <location>
        <begin position="1"/>
        <end position="23"/>
    </location>
</feature>
<evidence type="ECO:0000256" key="1">
    <source>
        <dbReference type="SAM" id="SignalP"/>
    </source>
</evidence>
<name>L7LY34_RHIPC</name>
<organism evidence="2">
    <name type="scientific">Rhipicephalus pulchellus</name>
    <name type="common">Yellow backed tick</name>
    <name type="synonym">Dermacentor pulchellus</name>
    <dbReference type="NCBI Taxonomy" id="72859"/>
    <lineage>
        <taxon>Eukaryota</taxon>
        <taxon>Metazoa</taxon>
        <taxon>Ecdysozoa</taxon>
        <taxon>Arthropoda</taxon>
        <taxon>Chelicerata</taxon>
        <taxon>Arachnida</taxon>
        <taxon>Acari</taxon>
        <taxon>Parasitiformes</taxon>
        <taxon>Ixodida</taxon>
        <taxon>Ixodoidea</taxon>
        <taxon>Ixodidae</taxon>
        <taxon>Rhipicephalinae</taxon>
        <taxon>Rhipicephalus</taxon>
        <taxon>Rhipicephalus</taxon>
    </lineage>
</organism>
<accession>L7LY34</accession>
<feature type="chain" id="PRO_5003980898" evidence="1">
    <location>
        <begin position="24"/>
        <end position="157"/>
    </location>
</feature>
<dbReference type="AlphaFoldDB" id="L7LY34"/>
<reference evidence="2" key="2">
    <citation type="journal article" date="2015" name="J. Proteomics">
        <title>Sexual differences in the sialomes of the zebra tick, Rhipicephalus pulchellus.</title>
        <authorList>
            <person name="Tan A.W."/>
            <person name="Francischetti I.M."/>
            <person name="Slovak M."/>
            <person name="Kini R.M."/>
            <person name="Ribeiro J.M."/>
        </authorList>
    </citation>
    <scope>NUCLEOTIDE SEQUENCE</scope>
    <source>
        <tissue evidence="2">Salivary gland</tissue>
    </source>
</reference>